<accession>A0A699U8J3</accession>
<evidence type="ECO:0000313" key="1">
    <source>
        <dbReference type="EMBL" id="GFD17676.1"/>
    </source>
</evidence>
<dbReference type="EMBL" id="BKCJ011301955">
    <property type="protein sequence ID" value="GFD17676.1"/>
    <property type="molecule type" value="Genomic_DNA"/>
</dbReference>
<name>A0A699U8J3_TANCI</name>
<sequence length="136" mass="15291">TYTRRRAVSTGSHGVSTASRIISTAKESVSTAGASMPVSTAGMIDKGKGIMEESESDVTKTKRQQEQERLAQNFTEDEFENIRAGVEANEELTQRLQAKERNKYSEVDQAKMLVDLINQRKYILLNKRLKQRGEIP</sequence>
<organism evidence="1">
    <name type="scientific">Tanacetum cinerariifolium</name>
    <name type="common">Dalmatian daisy</name>
    <name type="synonym">Chrysanthemum cinerariifolium</name>
    <dbReference type="NCBI Taxonomy" id="118510"/>
    <lineage>
        <taxon>Eukaryota</taxon>
        <taxon>Viridiplantae</taxon>
        <taxon>Streptophyta</taxon>
        <taxon>Embryophyta</taxon>
        <taxon>Tracheophyta</taxon>
        <taxon>Spermatophyta</taxon>
        <taxon>Magnoliopsida</taxon>
        <taxon>eudicotyledons</taxon>
        <taxon>Gunneridae</taxon>
        <taxon>Pentapetalae</taxon>
        <taxon>asterids</taxon>
        <taxon>campanulids</taxon>
        <taxon>Asterales</taxon>
        <taxon>Asteraceae</taxon>
        <taxon>Asteroideae</taxon>
        <taxon>Anthemideae</taxon>
        <taxon>Anthemidinae</taxon>
        <taxon>Tanacetum</taxon>
    </lineage>
</organism>
<reference evidence="1" key="1">
    <citation type="journal article" date="2019" name="Sci. Rep.">
        <title>Draft genome of Tanacetum cinerariifolium, the natural source of mosquito coil.</title>
        <authorList>
            <person name="Yamashiro T."/>
            <person name="Shiraishi A."/>
            <person name="Satake H."/>
            <person name="Nakayama K."/>
        </authorList>
    </citation>
    <scope>NUCLEOTIDE SEQUENCE</scope>
</reference>
<dbReference type="AlphaFoldDB" id="A0A699U8J3"/>
<proteinExistence type="predicted"/>
<protein>
    <submittedName>
        <fullName evidence="1">Uncharacterized protein</fullName>
    </submittedName>
</protein>
<feature type="non-terminal residue" evidence="1">
    <location>
        <position position="1"/>
    </location>
</feature>
<gene>
    <name evidence="1" type="ORF">Tci_889645</name>
</gene>
<comment type="caution">
    <text evidence="1">The sequence shown here is derived from an EMBL/GenBank/DDBJ whole genome shotgun (WGS) entry which is preliminary data.</text>
</comment>